<gene>
    <name evidence="2" type="ORF">EV671_105810</name>
</gene>
<evidence type="ECO:0000313" key="2">
    <source>
        <dbReference type="EMBL" id="TCU83418.1"/>
    </source>
</evidence>
<proteinExistence type="predicted"/>
<comment type="caution">
    <text evidence="2">The sequence shown here is derived from an EMBL/GenBank/DDBJ whole genome shotgun (WGS) entry which is preliminary data.</text>
</comment>
<dbReference type="Pfam" id="PF05107">
    <property type="entry name" value="Cas_Cas7"/>
    <property type="match status" value="1"/>
</dbReference>
<sequence length="42" mass="4682">MAVATQAEADKQEGDNRTMGRKHTVPYALYRSHGFVSAFLAR</sequence>
<evidence type="ECO:0000313" key="3">
    <source>
        <dbReference type="Proteomes" id="UP000295110"/>
    </source>
</evidence>
<dbReference type="InterPro" id="IPR006482">
    <property type="entry name" value="Cas7_Csh2/Csh2"/>
</dbReference>
<keyword evidence="3" id="KW-1185">Reference proteome</keyword>
<reference evidence="2 3" key="1">
    <citation type="submission" date="2019-03" db="EMBL/GenBank/DDBJ databases">
        <title>Genomic Encyclopedia of Type Strains, Phase IV (KMG-IV): sequencing the most valuable type-strain genomes for metagenomic binning, comparative biology and taxonomic classification.</title>
        <authorList>
            <person name="Goeker M."/>
        </authorList>
    </citation>
    <scope>NUCLEOTIDE SEQUENCE [LARGE SCALE GENOMIC DNA]</scope>
    <source>
        <strain evidence="2 3">DSM 654</strain>
    </source>
</reference>
<dbReference type="EMBL" id="SMBU01000058">
    <property type="protein sequence ID" value="TCU83418.1"/>
    <property type="molecule type" value="Genomic_DNA"/>
</dbReference>
<organism evidence="2 3">
    <name type="scientific">Roseateles saccharophilus</name>
    <name type="common">Pseudomonas saccharophila</name>
    <dbReference type="NCBI Taxonomy" id="304"/>
    <lineage>
        <taxon>Bacteria</taxon>
        <taxon>Pseudomonadati</taxon>
        <taxon>Pseudomonadota</taxon>
        <taxon>Betaproteobacteria</taxon>
        <taxon>Burkholderiales</taxon>
        <taxon>Sphaerotilaceae</taxon>
        <taxon>Roseateles</taxon>
    </lineage>
</organism>
<feature type="compositionally biased region" description="Basic and acidic residues" evidence="1">
    <location>
        <begin position="8"/>
        <end position="18"/>
    </location>
</feature>
<dbReference type="AlphaFoldDB" id="A0A4R3U8I3"/>
<accession>A0A4R3U8I3</accession>
<evidence type="ECO:0000256" key="1">
    <source>
        <dbReference type="SAM" id="MobiDB-lite"/>
    </source>
</evidence>
<feature type="region of interest" description="Disordered" evidence="1">
    <location>
        <begin position="1"/>
        <end position="22"/>
    </location>
</feature>
<dbReference type="GO" id="GO:0043571">
    <property type="term" value="P:maintenance of CRISPR repeat elements"/>
    <property type="evidence" value="ECO:0007669"/>
    <property type="project" value="InterPro"/>
</dbReference>
<dbReference type="Proteomes" id="UP000295110">
    <property type="component" value="Unassembled WGS sequence"/>
</dbReference>
<name>A0A4R3U8I3_ROSSA</name>
<protein>
    <submittedName>
        <fullName evidence="2">Cas7 group CRISPR-associated protein Csh2</fullName>
    </submittedName>
</protein>